<feature type="domain" description="Neurotransmitter-gated ion-channel ligand-binding" evidence="1">
    <location>
        <begin position="69"/>
        <end position="158"/>
    </location>
</feature>
<dbReference type="Proteomes" id="UP000030742">
    <property type="component" value="Unassembled WGS sequence"/>
</dbReference>
<organism evidence="2 3">
    <name type="scientific">Dendroctonus ponderosae</name>
    <name type="common">Mountain pine beetle</name>
    <dbReference type="NCBI Taxonomy" id="77166"/>
    <lineage>
        <taxon>Eukaryota</taxon>
        <taxon>Metazoa</taxon>
        <taxon>Ecdysozoa</taxon>
        <taxon>Arthropoda</taxon>
        <taxon>Hexapoda</taxon>
        <taxon>Insecta</taxon>
        <taxon>Pterygota</taxon>
        <taxon>Neoptera</taxon>
        <taxon>Endopterygota</taxon>
        <taxon>Coleoptera</taxon>
        <taxon>Polyphaga</taxon>
        <taxon>Cucujiformia</taxon>
        <taxon>Curculionidae</taxon>
        <taxon>Scolytinae</taxon>
        <taxon>Dendroctonus</taxon>
    </lineage>
</organism>
<dbReference type="AlphaFoldDB" id="U4UCI6"/>
<dbReference type="InterPro" id="IPR006202">
    <property type="entry name" value="Neur_chan_lig-bd"/>
</dbReference>
<dbReference type="GO" id="GO:0016020">
    <property type="term" value="C:membrane"/>
    <property type="evidence" value="ECO:0007669"/>
    <property type="project" value="InterPro"/>
</dbReference>
<dbReference type="InterPro" id="IPR036734">
    <property type="entry name" value="Neur_chan_lig-bd_sf"/>
</dbReference>
<dbReference type="Gene3D" id="2.70.170.10">
    <property type="entry name" value="Neurotransmitter-gated ion-channel ligand-binding domain"/>
    <property type="match status" value="1"/>
</dbReference>
<dbReference type="GO" id="GO:0005230">
    <property type="term" value="F:extracellular ligand-gated monoatomic ion channel activity"/>
    <property type="evidence" value="ECO:0007669"/>
    <property type="project" value="InterPro"/>
</dbReference>
<sequence>MPLLFEWSVQQPVSTMYLFQAIFYWLLMLRCSGVVPKPRNPDSHNLSKSIIEDDYIRGTTSTQLVNALFCAEIRPPTLQGEPIVVDFSMRVVDINSINVEDMDFRMDMFLKQQWTDARIRIPQEMFEYRDDSITLPSQFFDSLWQPDLYFLSSKVVGESHSIILVYLVVAHFQPTCRNSHLDPQVFFGDSLPE</sequence>
<evidence type="ECO:0000313" key="3">
    <source>
        <dbReference type="Proteomes" id="UP000030742"/>
    </source>
</evidence>
<name>U4UCI6_DENPD</name>
<evidence type="ECO:0000259" key="1">
    <source>
        <dbReference type="Pfam" id="PF02931"/>
    </source>
</evidence>
<proteinExistence type="predicted"/>
<gene>
    <name evidence="2" type="ORF">D910_05693</name>
</gene>
<protein>
    <recommendedName>
        <fullName evidence="1">Neurotransmitter-gated ion-channel ligand-binding domain-containing protein</fullName>
    </recommendedName>
</protein>
<evidence type="ECO:0000313" key="2">
    <source>
        <dbReference type="EMBL" id="ERL88306.1"/>
    </source>
</evidence>
<dbReference type="EMBL" id="KB632050">
    <property type="protein sequence ID" value="ERL88306.1"/>
    <property type="molecule type" value="Genomic_DNA"/>
</dbReference>
<dbReference type="SUPFAM" id="SSF63712">
    <property type="entry name" value="Nicotinic receptor ligand binding domain-like"/>
    <property type="match status" value="1"/>
</dbReference>
<reference evidence="2 3" key="1">
    <citation type="journal article" date="2013" name="Genome Biol.">
        <title>Draft genome of the mountain pine beetle, Dendroctonus ponderosae Hopkins, a major forest pest.</title>
        <authorList>
            <person name="Keeling C.I."/>
            <person name="Yuen M.M."/>
            <person name="Liao N.Y."/>
            <person name="Docking T.R."/>
            <person name="Chan S.K."/>
            <person name="Taylor G.A."/>
            <person name="Palmquist D.L."/>
            <person name="Jackman S.D."/>
            <person name="Nguyen A."/>
            <person name="Li M."/>
            <person name="Henderson H."/>
            <person name="Janes J.K."/>
            <person name="Zhao Y."/>
            <person name="Pandoh P."/>
            <person name="Moore R."/>
            <person name="Sperling F.A."/>
            <person name="Huber D.P."/>
            <person name="Birol I."/>
            <person name="Jones S.J."/>
            <person name="Bohlmann J."/>
        </authorList>
    </citation>
    <scope>NUCLEOTIDE SEQUENCE</scope>
</reference>
<dbReference type="Pfam" id="PF02931">
    <property type="entry name" value="Neur_chan_LBD"/>
    <property type="match status" value="1"/>
</dbReference>
<accession>U4UCI6</accession>